<dbReference type="RefSeq" id="WP_038552137.1">
    <property type="nucleotide sequence ID" value="NZ_CP006842.1"/>
</dbReference>
<dbReference type="eggNOG" id="ENOG5031J3T">
    <property type="taxonomic scope" value="Bacteria"/>
</dbReference>
<feature type="transmembrane region" description="Helical" evidence="1">
    <location>
        <begin position="94"/>
        <end position="114"/>
    </location>
</feature>
<sequence>MPRIFTHARSATVIADPGDLISTEYAAGRFNTPCPLPPDDVAVTEALRDTGTMPVAGARLFGLATAQLVLVVSACAVAVVGLLLLGAGSVSGTGVGSVLLVLGAGILVFTVVSARSRRKRLVALATAWQNGWLRFAPARVGAVWVDRRVTHGRANSQGANQDNRYWFRAVAEVHPTDGTPTFTVVTDPFQALANRDGIPHDLVSAPNPVDAFEPEYTNGWTVVRYVAGSKETMAGSATVTTNLSLTQIGAALRAAGVR</sequence>
<dbReference type="AlphaFoldDB" id="X5DS92"/>
<name>X5DS92_9CORY</name>
<organism evidence="2 3">
    <name type="scientific">Corynebacterium glyciniphilum AJ 3170</name>
    <dbReference type="NCBI Taxonomy" id="1404245"/>
    <lineage>
        <taxon>Bacteria</taxon>
        <taxon>Bacillati</taxon>
        <taxon>Actinomycetota</taxon>
        <taxon>Actinomycetes</taxon>
        <taxon>Mycobacteriales</taxon>
        <taxon>Corynebacteriaceae</taxon>
        <taxon>Corynebacterium</taxon>
    </lineage>
</organism>
<gene>
    <name evidence="2" type="ORF">CGLY_08570</name>
</gene>
<dbReference type="STRING" id="1404245.CGLY_08570"/>
<dbReference type="HOGENOM" id="CLU_094140_0_0_11"/>
<feature type="transmembrane region" description="Helical" evidence="1">
    <location>
        <begin position="68"/>
        <end position="88"/>
    </location>
</feature>
<dbReference type="KEGG" id="cgy:CGLY_08570"/>
<proteinExistence type="predicted"/>
<keyword evidence="1" id="KW-0812">Transmembrane</keyword>
<evidence type="ECO:0000313" key="3">
    <source>
        <dbReference type="Proteomes" id="UP000023703"/>
    </source>
</evidence>
<keyword evidence="1" id="KW-0472">Membrane</keyword>
<keyword evidence="3" id="KW-1185">Reference proteome</keyword>
<evidence type="ECO:0000313" key="2">
    <source>
        <dbReference type="EMBL" id="AHW64159.1"/>
    </source>
</evidence>
<evidence type="ECO:0000256" key="1">
    <source>
        <dbReference type="SAM" id="Phobius"/>
    </source>
</evidence>
<dbReference type="EMBL" id="CP006842">
    <property type="protein sequence ID" value="AHW64159.1"/>
    <property type="molecule type" value="Genomic_DNA"/>
</dbReference>
<keyword evidence="1" id="KW-1133">Transmembrane helix</keyword>
<reference evidence="2 3" key="1">
    <citation type="journal article" date="2015" name="Int. J. Syst. Evol. Microbiol.">
        <title>Revisiting Corynebacterium glyciniphilum (ex Kubota et al., 1972) sp. nov., nom. rev., isolated from putrefied banana.</title>
        <authorList>
            <person name="Al-Dilaimi A."/>
            <person name="Bednarz H."/>
            <person name="Lomker A."/>
            <person name="Niehaus K."/>
            <person name="Kalinowski J."/>
            <person name="Ruckert C."/>
        </authorList>
    </citation>
    <scope>NUCLEOTIDE SEQUENCE [LARGE SCALE GENOMIC DNA]</scope>
    <source>
        <strain evidence="2">AJ 3170</strain>
    </source>
</reference>
<dbReference type="Proteomes" id="UP000023703">
    <property type="component" value="Chromosome"/>
</dbReference>
<accession>X5DS92</accession>
<protein>
    <submittedName>
        <fullName evidence="2">Putative membrane protein</fullName>
    </submittedName>
</protein>
<dbReference type="OrthoDB" id="4408172at2"/>